<protein>
    <submittedName>
        <fullName evidence="1">Uncharacterized protein</fullName>
    </submittedName>
</protein>
<evidence type="ECO:0000313" key="1">
    <source>
        <dbReference type="EMBL" id="OJA19114.1"/>
    </source>
</evidence>
<keyword evidence="2" id="KW-1185">Reference proteome</keyword>
<dbReference type="EMBL" id="LVVM01001172">
    <property type="protein sequence ID" value="OJA19114.1"/>
    <property type="molecule type" value="Genomic_DNA"/>
</dbReference>
<dbReference type="Proteomes" id="UP000183567">
    <property type="component" value="Unassembled WGS sequence"/>
</dbReference>
<comment type="caution">
    <text evidence="1">The sequence shown here is derived from an EMBL/GenBank/DDBJ whole genome shotgun (WGS) entry which is preliminary data.</text>
</comment>
<accession>A0A1J8RBJ4</accession>
<sequence length="110" mass="12242">MEHELLSSEASDLQELRQEEFVEEASFKKIKTPQQGQTLSLPSSEHELPVTLVKMGRGRPKKQASPNIHAPDLTQFSISLIVEVEMDPIITPRKAQILACHPGFALLTTP</sequence>
<evidence type="ECO:0000313" key="2">
    <source>
        <dbReference type="Proteomes" id="UP000183567"/>
    </source>
</evidence>
<dbReference type="OrthoDB" id="10624691at2759"/>
<dbReference type="AlphaFoldDB" id="A0A1J8RBJ4"/>
<name>A0A1J8RBJ4_9AGAM</name>
<organism evidence="1 2">
    <name type="scientific">Rhizopogon vesiculosus</name>
    <dbReference type="NCBI Taxonomy" id="180088"/>
    <lineage>
        <taxon>Eukaryota</taxon>
        <taxon>Fungi</taxon>
        <taxon>Dikarya</taxon>
        <taxon>Basidiomycota</taxon>
        <taxon>Agaricomycotina</taxon>
        <taxon>Agaricomycetes</taxon>
        <taxon>Agaricomycetidae</taxon>
        <taxon>Boletales</taxon>
        <taxon>Suillineae</taxon>
        <taxon>Rhizopogonaceae</taxon>
        <taxon>Rhizopogon</taxon>
    </lineage>
</organism>
<proteinExistence type="predicted"/>
<gene>
    <name evidence="1" type="ORF">AZE42_09227</name>
</gene>
<reference evidence="1 2" key="1">
    <citation type="submission" date="2016-03" db="EMBL/GenBank/DDBJ databases">
        <title>Comparative genomics of the ectomycorrhizal sister species Rhizopogon vinicolor and Rhizopogon vesiculosus (Basidiomycota: Boletales) reveals a divergence of the mating type B locus.</title>
        <authorList>
            <person name="Mujic A.B."/>
            <person name="Kuo A."/>
            <person name="Tritt A."/>
            <person name="Lipzen A."/>
            <person name="Chen C."/>
            <person name="Johnson J."/>
            <person name="Sharma A."/>
            <person name="Barry K."/>
            <person name="Grigoriev I.V."/>
            <person name="Spatafora J.W."/>
        </authorList>
    </citation>
    <scope>NUCLEOTIDE SEQUENCE [LARGE SCALE GENOMIC DNA]</scope>
    <source>
        <strain evidence="1 2">AM-OR11-056</strain>
    </source>
</reference>